<dbReference type="Gene3D" id="3.90.1300.10">
    <property type="entry name" value="Amidase signature (AS) domain"/>
    <property type="match status" value="1"/>
</dbReference>
<dbReference type="InterPro" id="IPR000120">
    <property type="entry name" value="Amidase"/>
</dbReference>
<comment type="similarity">
    <text evidence="1">Belongs to the amidase family.</text>
</comment>
<dbReference type="PANTHER" id="PTHR11895:SF7">
    <property type="entry name" value="GLUTAMYL-TRNA(GLN) AMIDOTRANSFERASE SUBUNIT A, MITOCHONDRIAL"/>
    <property type="match status" value="1"/>
</dbReference>
<dbReference type="SUPFAM" id="SSF75304">
    <property type="entry name" value="Amidase signature (AS) enzymes"/>
    <property type="match status" value="1"/>
</dbReference>
<evidence type="ECO:0000313" key="3">
    <source>
        <dbReference type="EMBL" id="MBN9673897.1"/>
    </source>
</evidence>
<name>A0A939EK56_9HYPH</name>
<evidence type="ECO:0000259" key="2">
    <source>
        <dbReference type="Pfam" id="PF01425"/>
    </source>
</evidence>
<evidence type="ECO:0000256" key="1">
    <source>
        <dbReference type="ARBA" id="ARBA00009199"/>
    </source>
</evidence>
<dbReference type="Proteomes" id="UP000664096">
    <property type="component" value="Unassembled WGS sequence"/>
</dbReference>
<evidence type="ECO:0000313" key="4">
    <source>
        <dbReference type="Proteomes" id="UP000664096"/>
    </source>
</evidence>
<dbReference type="Pfam" id="PF01425">
    <property type="entry name" value="Amidase"/>
    <property type="match status" value="1"/>
</dbReference>
<protein>
    <submittedName>
        <fullName evidence="3">Amidase</fullName>
    </submittedName>
</protein>
<sequence>MKISDYIQYDALGLAGLVKSGQVSAQELFEAAVRQIEALNPVLNCVVHAHFDLAQAALDAGLPDGPFSGVPFLIKNTGLDVEGMLLSTGCDLFRDMVSARDCTLVDRYKKAGLVILGKSNTPEFALSFATEPQAFGPTLNPWALDRGPGGSSGGAAAAVAAGILPFANSSDGAGSTRLPAAHTGLFGFKPSRMRNPLGPVAVEAIAGMSTPHALSWSVRDNAALLDATAGADVGDPYGCPAPETTFLEASRRDPRPLKVAMTLKSPVGTPVDPEILERTREAARLLEDLGHTVEEVDDAGYDAYALKAAWRVIAGVNVAPAVAARGKVLGIDDPAARLEPVNAEWVREGAGKTGTDYLAAVNQLHATARALGHFFTRYDILLTPTTGELPPRIGEMAGVGTSLDAFYDRFWSHGPFTCAFNASGCPAMSVPFGLSSGGLPIGVHFGAAYGQEALLFSLAGQLERARPWSATRPALNEAGSAAESGVAE</sequence>
<dbReference type="PANTHER" id="PTHR11895">
    <property type="entry name" value="TRANSAMIDASE"/>
    <property type="match status" value="1"/>
</dbReference>
<dbReference type="GO" id="GO:0003824">
    <property type="term" value="F:catalytic activity"/>
    <property type="evidence" value="ECO:0007669"/>
    <property type="project" value="InterPro"/>
</dbReference>
<comment type="caution">
    <text evidence="3">The sequence shown here is derived from an EMBL/GenBank/DDBJ whole genome shotgun (WGS) entry which is preliminary data.</text>
</comment>
<dbReference type="AlphaFoldDB" id="A0A939EK56"/>
<dbReference type="InterPro" id="IPR036928">
    <property type="entry name" value="AS_sf"/>
</dbReference>
<proteinExistence type="inferred from homology"/>
<reference evidence="3" key="1">
    <citation type="submission" date="2020-12" db="EMBL/GenBank/DDBJ databases">
        <title>Oil enriched cultivation method for isolating marine PHA-producing bacteria.</title>
        <authorList>
            <person name="Zheng W."/>
            <person name="Yu S."/>
            <person name="Huang Y."/>
        </authorList>
    </citation>
    <scope>NUCLEOTIDE SEQUENCE</scope>
    <source>
        <strain evidence="3">SY-2-12</strain>
    </source>
</reference>
<gene>
    <name evidence="3" type="ORF">JF539_26305</name>
</gene>
<dbReference type="InterPro" id="IPR023631">
    <property type="entry name" value="Amidase_dom"/>
</dbReference>
<organism evidence="3 4">
    <name type="scientific">Roseibium aggregatum</name>
    <dbReference type="NCBI Taxonomy" id="187304"/>
    <lineage>
        <taxon>Bacteria</taxon>
        <taxon>Pseudomonadati</taxon>
        <taxon>Pseudomonadota</taxon>
        <taxon>Alphaproteobacteria</taxon>
        <taxon>Hyphomicrobiales</taxon>
        <taxon>Stappiaceae</taxon>
        <taxon>Roseibium</taxon>
    </lineage>
</organism>
<feature type="domain" description="Amidase" evidence="2">
    <location>
        <begin position="27"/>
        <end position="455"/>
    </location>
</feature>
<accession>A0A939EK56</accession>
<dbReference type="RefSeq" id="WP_207144197.1">
    <property type="nucleotide sequence ID" value="NZ_JAEKJZ010000008.1"/>
</dbReference>
<dbReference type="EMBL" id="JAEKJZ010000008">
    <property type="protein sequence ID" value="MBN9673897.1"/>
    <property type="molecule type" value="Genomic_DNA"/>
</dbReference>